<dbReference type="AlphaFoldDB" id="A0A3A9YYK6"/>
<accession>A0A3A9YYK6</accession>
<proteinExistence type="predicted"/>
<dbReference type="EMBL" id="RBAL01000009">
    <property type="protein sequence ID" value="RKN40794.1"/>
    <property type="molecule type" value="Genomic_DNA"/>
</dbReference>
<organism evidence="1 2">
    <name type="scientific">Streptomyces hoynatensis</name>
    <dbReference type="NCBI Taxonomy" id="1141874"/>
    <lineage>
        <taxon>Bacteria</taxon>
        <taxon>Bacillati</taxon>
        <taxon>Actinomycetota</taxon>
        <taxon>Actinomycetes</taxon>
        <taxon>Kitasatosporales</taxon>
        <taxon>Streptomycetaceae</taxon>
        <taxon>Streptomyces</taxon>
    </lineage>
</organism>
<dbReference type="Proteomes" id="UP000272474">
    <property type="component" value="Unassembled WGS sequence"/>
</dbReference>
<comment type="caution">
    <text evidence="1">The sequence shown here is derived from an EMBL/GenBank/DDBJ whole genome shotgun (WGS) entry which is preliminary data.</text>
</comment>
<gene>
    <name evidence="1" type="ORF">D7294_17040</name>
</gene>
<dbReference type="RefSeq" id="WP_120680596.1">
    <property type="nucleotide sequence ID" value="NZ_RBAL01000009.1"/>
</dbReference>
<protein>
    <submittedName>
        <fullName evidence="1">Uncharacterized protein</fullName>
    </submittedName>
</protein>
<reference evidence="1 2" key="1">
    <citation type="journal article" date="2014" name="Int. J. Syst. Evol. Microbiol.">
        <title>Streptomyces hoynatensis sp. nov., isolated from deep marine sediment.</title>
        <authorList>
            <person name="Veyisoglu A."/>
            <person name="Sahin N."/>
        </authorList>
    </citation>
    <scope>NUCLEOTIDE SEQUENCE [LARGE SCALE GENOMIC DNA]</scope>
    <source>
        <strain evidence="1 2">KCTC 29097</strain>
    </source>
</reference>
<sequence>MPAQLRACYVAVCDVPGCGYEYDENAEFVGYYDTPEEAVEHATEEAWDPSERFTLLRDGRLACPKQDAAHDTARRVLAALPGQLAIAPVLDNDQRRSDHLIS</sequence>
<name>A0A3A9YYK6_9ACTN</name>
<evidence type="ECO:0000313" key="1">
    <source>
        <dbReference type="EMBL" id="RKN40794.1"/>
    </source>
</evidence>
<evidence type="ECO:0000313" key="2">
    <source>
        <dbReference type="Proteomes" id="UP000272474"/>
    </source>
</evidence>
<keyword evidence="2" id="KW-1185">Reference proteome</keyword>